<feature type="compositionally biased region" description="Basic residues" evidence="1">
    <location>
        <begin position="34"/>
        <end position="46"/>
    </location>
</feature>
<name>A0A1J3ELU6_NOCCA</name>
<dbReference type="GO" id="GO:0006950">
    <property type="term" value="P:response to stress"/>
    <property type="evidence" value="ECO:0007669"/>
    <property type="project" value="TreeGrafter"/>
</dbReference>
<organism evidence="3">
    <name type="scientific">Noccaea caerulescens</name>
    <name type="common">Alpine penny-cress</name>
    <name type="synonym">Thlaspi caerulescens</name>
    <dbReference type="NCBI Taxonomy" id="107243"/>
    <lineage>
        <taxon>Eukaryota</taxon>
        <taxon>Viridiplantae</taxon>
        <taxon>Streptophyta</taxon>
        <taxon>Embryophyta</taxon>
        <taxon>Tracheophyta</taxon>
        <taxon>Spermatophyta</taxon>
        <taxon>Magnoliopsida</taxon>
        <taxon>eudicotyledons</taxon>
        <taxon>Gunneridae</taxon>
        <taxon>Pentapetalae</taxon>
        <taxon>rosids</taxon>
        <taxon>malvids</taxon>
        <taxon>Brassicales</taxon>
        <taxon>Brassicaceae</taxon>
        <taxon>Coluteocarpeae</taxon>
        <taxon>Noccaea</taxon>
    </lineage>
</organism>
<dbReference type="InterPro" id="IPR056605">
    <property type="entry name" value="LTI65_LTI78_N"/>
</dbReference>
<feature type="compositionally biased region" description="Basic and acidic residues" evidence="1">
    <location>
        <begin position="7"/>
        <end position="21"/>
    </location>
</feature>
<feature type="region of interest" description="Disordered" evidence="1">
    <location>
        <begin position="482"/>
        <end position="553"/>
    </location>
</feature>
<feature type="compositionally biased region" description="Basic and acidic residues" evidence="1">
    <location>
        <begin position="345"/>
        <end position="364"/>
    </location>
</feature>
<feature type="compositionally biased region" description="Basic and acidic residues" evidence="1">
    <location>
        <begin position="437"/>
        <end position="450"/>
    </location>
</feature>
<dbReference type="InterPro" id="IPR012418">
    <property type="entry name" value="CAP160"/>
</dbReference>
<feature type="compositionally biased region" description="Polar residues" evidence="1">
    <location>
        <begin position="193"/>
        <end position="210"/>
    </location>
</feature>
<feature type="region of interest" description="Disordered" evidence="1">
    <location>
        <begin position="565"/>
        <end position="611"/>
    </location>
</feature>
<dbReference type="Pfam" id="PF23403">
    <property type="entry name" value="LTI65_LTI78_N"/>
    <property type="match status" value="1"/>
</dbReference>
<feature type="compositionally biased region" description="Basic and acidic residues" evidence="1">
    <location>
        <begin position="96"/>
        <end position="115"/>
    </location>
</feature>
<feature type="compositionally biased region" description="Basic and acidic residues" evidence="1">
    <location>
        <begin position="393"/>
        <end position="427"/>
    </location>
</feature>
<dbReference type="Pfam" id="PF07918">
    <property type="entry name" value="CAP160"/>
    <property type="match status" value="1"/>
</dbReference>
<dbReference type="InterPro" id="IPR037491">
    <property type="entry name" value="LTI78/LTI65"/>
</dbReference>
<feature type="region of interest" description="Disordered" evidence="1">
    <location>
        <begin position="1"/>
        <end position="455"/>
    </location>
</feature>
<feature type="domain" description="LTI65/LTI78 N-terminal" evidence="2">
    <location>
        <begin position="35"/>
        <end position="86"/>
    </location>
</feature>
<gene>
    <name evidence="3" type="ORF">LC_TR236_c0_g1_i1_g.682</name>
    <name evidence="4" type="ORF">LE_TR4516_c0_g1_i1_g.15267</name>
</gene>
<feature type="compositionally biased region" description="Acidic residues" evidence="1">
    <location>
        <begin position="61"/>
        <end position="78"/>
    </location>
</feature>
<feature type="compositionally biased region" description="Basic and acidic residues" evidence="1">
    <location>
        <begin position="499"/>
        <end position="511"/>
    </location>
</feature>
<sequence>MDTTRSSGHEQVEDPTKINHPEEEENRESGASKMYKRVKARAKKIKNSLTKQGNEPNPDHDVEEEEEEEEDDDENDDQEPQKHVAPGVMGQPESLSHPRETKVPEEITPPEKKVYPDVSSDYSKLEEPETLRDASYGHEALSRPVRSEDTRDAPAYPGKTSDLTDVEERRVPLSTSETTAFAPPGEYLGRQPEVNTESESGVSDYQSKVTHQGGGEDGVPEITESVGRMKVMEESFDQKSESEIVKDSPAVRSFGFDQKTEGSGIDKDSPAAIFGGNPGAELREDIPARSHEFEQIESGIGKDSPTRFGGKPEAETKEGFPAKSHGFEQTIGSEVGKDTGVGEPGTERREDFLGKNYEFEKEMDSAIGKDSPTRFAGESETGLGEGFSLKNDSIGKESESGLDKEFPAASDDVKAETGLGRDFKTEFNEQFSPEFSGPKERDNFDSEAEPKPNTYTEMIGSATTSVTGKAVAAKDTVASSLGYSGETAGHESPVGVETPADKSIPDEENVKDIGSPFATKLPLSGGGSGAEEKYVQTSDYLPEKEKLTPEEEDKAFSEMINGKLNLEGEKKTTEAKEVEVTAEKIPSDEVSEEKEHGEAAAPEVDAGGGMVGKIKGAYNYWLGGTTEEVKPKSPVSGHESPQSLDSTAGTKGSSDSGETGLGETGGSTGALPVQKGL</sequence>
<evidence type="ECO:0000256" key="1">
    <source>
        <dbReference type="SAM" id="MobiDB-lite"/>
    </source>
</evidence>
<dbReference type="EMBL" id="GEVL01017970">
    <property type="protein sequence ID" value="JAU59371.1"/>
    <property type="molecule type" value="Transcribed_RNA"/>
</dbReference>
<reference evidence="3" key="1">
    <citation type="submission" date="2016-07" db="EMBL/GenBank/DDBJ databases">
        <title>De novo transcriptome assembly of four accessions of the metal hyperaccumulator plant Noccaea caerulescens.</title>
        <authorList>
            <person name="Blande D."/>
            <person name="Halimaa P."/>
            <person name="Tervahauta A.I."/>
            <person name="Aarts M.G."/>
            <person name="Karenlampi S.O."/>
        </authorList>
    </citation>
    <scope>NUCLEOTIDE SEQUENCE</scope>
</reference>
<protein>
    <submittedName>
        <fullName evidence="3">Low-temperature-induced 78 kDa protein</fullName>
    </submittedName>
</protein>
<dbReference type="EMBL" id="GEVK01019765">
    <property type="protein sequence ID" value="JAU33067.1"/>
    <property type="molecule type" value="Transcribed_RNA"/>
</dbReference>
<dbReference type="AlphaFoldDB" id="A0A1J3ELU6"/>
<evidence type="ECO:0000259" key="2">
    <source>
        <dbReference type="Pfam" id="PF23403"/>
    </source>
</evidence>
<evidence type="ECO:0000313" key="4">
    <source>
        <dbReference type="EMBL" id="JAU59371.1"/>
    </source>
</evidence>
<feature type="compositionally biased region" description="Polar residues" evidence="1">
    <location>
        <begin position="639"/>
        <end position="651"/>
    </location>
</feature>
<dbReference type="PANTHER" id="PTHR33836:SF1">
    <property type="entry name" value="LOW-TEMPERATURE-INDUCED 65 KDA PROTEIN-RELATED"/>
    <property type="match status" value="1"/>
</dbReference>
<feature type="compositionally biased region" description="Basic and acidic residues" evidence="1">
    <location>
        <begin position="310"/>
        <end position="320"/>
    </location>
</feature>
<feature type="region of interest" description="Disordered" evidence="1">
    <location>
        <begin position="627"/>
        <end position="677"/>
    </location>
</feature>
<feature type="compositionally biased region" description="Basic and acidic residues" evidence="1">
    <location>
        <begin position="123"/>
        <end position="136"/>
    </location>
</feature>
<dbReference type="PANTHER" id="PTHR33836">
    <property type="entry name" value="LOW-TEMPERATURE-INDUCED 65 KDA PROTEIN-RELATED"/>
    <property type="match status" value="1"/>
</dbReference>
<feature type="compositionally biased region" description="Basic and acidic residues" evidence="1">
    <location>
        <begin position="258"/>
        <end position="269"/>
    </location>
</feature>
<accession>A0A1J3ELU6</accession>
<evidence type="ECO:0000313" key="3">
    <source>
        <dbReference type="EMBL" id="JAU33067.1"/>
    </source>
</evidence>
<feature type="compositionally biased region" description="Basic and acidic residues" evidence="1">
    <location>
        <begin position="230"/>
        <end position="246"/>
    </location>
</feature>
<feature type="compositionally biased region" description="Basic and acidic residues" evidence="1">
    <location>
        <begin position="281"/>
        <end position="294"/>
    </location>
</feature>
<dbReference type="GO" id="GO:0009737">
    <property type="term" value="P:response to abscisic acid"/>
    <property type="evidence" value="ECO:0007669"/>
    <property type="project" value="InterPro"/>
</dbReference>
<feature type="compositionally biased region" description="Gly residues" evidence="1">
    <location>
        <begin position="659"/>
        <end position="668"/>
    </location>
</feature>
<feature type="compositionally biased region" description="Basic and acidic residues" evidence="1">
    <location>
        <begin position="566"/>
        <end position="598"/>
    </location>
</feature>
<proteinExistence type="predicted"/>